<comment type="caution">
    <text evidence="2">The sequence shown here is derived from an EMBL/GenBank/DDBJ whole genome shotgun (WGS) entry which is preliminary data.</text>
</comment>
<dbReference type="Proteomes" id="UP000479710">
    <property type="component" value="Unassembled WGS sequence"/>
</dbReference>
<evidence type="ECO:0000256" key="1">
    <source>
        <dbReference type="SAM" id="MobiDB-lite"/>
    </source>
</evidence>
<dbReference type="AlphaFoldDB" id="A0A6G1EE86"/>
<protein>
    <submittedName>
        <fullName evidence="2">Uncharacterized protein</fullName>
    </submittedName>
</protein>
<reference evidence="2 3" key="1">
    <citation type="submission" date="2019-11" db="EMBL/GenBank/DDBJ databases">
        <title>Whole genome sequence of Oryza granulata.</title>
        <authorList>
            <person name="Li W."/>
        </authorList>
    </citation>
    <scope>NUCLEOTIDE SEQUENCE [LARGE SCALE GENOMIC DNA]</scope>
    <source>
        <strain evidence="3">cv. Menghai</strain>
        <tissue evidence="2">Leaf</tissue>
    </source>
</reference>
<feature type="region of interest" description="Disordered" evidence="1">
    <location>
        <begin position="101"/>
        <end position="123"/>
    </location>
</feature>
<dbReference type="PANTHER" id="PTHR34657:SF15">
    <property type="entry name" value="OS04G0512500 PROTEIN"/>
    <property type="match status" value="1"/>
</dbReference>
<name>A0A6G1EE86_9ORYZ</name>
<organism evidence="2 3">
    <name type="scientific">Oryza meyeriana var. granulata</name>
    <dbReference type="NCBI Taxonomy" id="110450"/>
    <lineage>
        <taxon>Eukaryota</taxon>
        <taxon>Viridiplantae</taxon>
        <taxon>Streptophyta</taxon>
        <taxon>Embryophyta</taxon>
        <taxon>Tracheophyta</taxon>
        <taxon>Spermatophyta</taxon>
        <taxon>Magnoliopsida</taxon>
        <taxon>Liliopsida</taxon>
        <taxon>Poales</taxon>
        <taxon>Poaceae</taxon>
        <taxon>BOP clade</taxon>
        <taxon>Oryzoideae</taxon>
        <taxon>Oryzeae</taxon>
        <taxon>Oryzinae</taxon>
        <taxon>Oryza</taxon>
        <taxon>Oryza meyeriana</taxon>
    </lineage>
</organism>
<evidence type="ECO:0000313" key="2">
    <source>
        <dbReference type="EMBL" id="KAF0922991.1"/>
    </source>
</evidence>
<dbReference type="OrthoDB" id="687843at2759"/>
<sequence>MPLTGGPLGWGPSAITTGTLAVSMTPPHATKPTNHHRVGGTVALGKRKERELLPQAPAKALAKPGTNEPAQAQAPVPNNKLLVGYLAHEFLTRGMLQGCRVEPTKPSQAASSDLREPVPEPSAAKRRRYADVSWLLMVSRVHVPGVVNPTQLVRWLQIKE</sequence>
<evidence type="ECO:0000313" key="3">
    <source>
        <dbReference type="Proteomes" id="UP000479710"/>
    </source>
</evidence>
<keyword evidence="3" id="KW-1185">Reference proteome</keyword>
<gene>
    <name evidence="2" type="ORF">E2562_002201</name>
</gene>
<accession>A0A6G1EE86</accession>
<dbReference type="PANTHER" id="PTHR34657">
    <property type="entry name" value="EMBRYO SAC DEVELOPMENT ARREST 6"/>
    <property type="match status" value="1"/>
</dbReference>
<proteinExistence type="predicted"/>
<dbReference type="EMBL" id="SPHZ02000003">
    <property type="protein sequence ID" value="KAF0922991.1"/>
    <property type="molecule type" value="Genomic_DNA"/>
</dbReference>